<dbReference type="Pfam" id="PF13401">
    <property type="entry name" value="AAA_22"/>
    <property type="match status" value="1"/>
</dbReference>
<dbReference type="GO" id="GO:0042834">
    <property type="term" value="F:peptidoglycan binding"/>
    <property type="evidence" value="ECO:0007669"/>
    <property type="project" value="InterPro"/>
</dbReference>
<dbReference type="EMBL" id="HG322950">
    <property type="protein sequence ID" value="CDF86656.1"/>
    <property type="molecule type" value="Genomic_DNA"/>
</dbReference>
<feature type="region of interest" description="Disordered" evidence="1">
    <location>
        <begin position="413"/>
        <end position="454"/>
    </location>
</feature>
<dbReference type="InterPro" id="IPR052026">
    <property type="entry name" value="ExeA_AAA_ATPase_DNA-bind"/>
</dbReference>
<dbReference type="KEGG" id="pkc:PKB_5344"/>
<evidence type="ECO:0000313" key="4">
    <source>
        <dbReference type="Proteomes" id="UP000025241"/>
    </source>
</evidence>
<keyword evidence="4" id="KW-1185">Reference proteome</keyword>
<dbReference type="AlphaFoldDB" id="A0A024HP86"/>
<dbReference type="HOGENOM" id="CLU_038922_0_0_6"/>
<dbReference type="Gene3D" id="3.40.50.300">
    <property type="entry name" value="P-loop containing nucleotide triphosphate hydrolases"/>
    <property type="match status" value="1"/>
</dbReference>
<dbReference type="PANTHER" id="PTHR35894:SF7">
    <property type="entry name" value="GENERAL SECRETION PATHWAY PROTEIN A-RELATED"/>
    <property type="match status" value="1"/>
</dbReference>
<dbReference type="eggNOG" id="COG3267">
    <property type="taxonomic scope" value="Bacteria"/>
</dbReference>
<dbReference type="GO" id="GO:0016887">
    <property type="term" value="F:ATP hydrolysis activity"/>
    <property type="evidence" value="ECO:0007669"/>
    <property type="project" value="InterPro"/>
</dbReference>
<feature type="compositionally biased region" description="Low complexity" evidence="1">
    <location>
        <begin position="359"/>
        <end position="368"/>
    </location>
</feature>
<proteinExistence type="predicted"/>
<dbReference type="PATRIC" id="fig|1301098.3.peg.5330"/>
<dbReference type="InterPro" id="IPR049945">
    <property type="entry name" value="AAA_22"/>
</dbReference>
<reference evidence="3 4" key="2">
    <citation type="submission" date="2014-05" db="EMBL/GenBank/DDBJ databases">
        <title>Genome sequence of the 3-chlorobenzoate degrading bacterium Pseudomonas knackmussii B13 shows multiple evidence for horizontal gene transfer.</title>
        <authorList>
            <person name="Miyazaki R."/>
            <person name="Bertelli C."/>
            <person name="Falquet L."/>
            <person name="Robinson-Rechavi M."/>
            <person name="Gharib W."/>
            <person name="Roy S."/>
            <person name="Van der Meer J.R."/>
        </authorList>
    </citation>
    <scope>NUCLEOTIDE SEQUENCE [LARGE SCALE GENOMIC DNA]</scope>
    <source>
        <strain evidence="3 4">B13</strain>
    </source>
</reference>
<accession>A0A024HP86</accession>
<reference evidence="3 4" key="1">
    <citation type="submission" date="2013-03" db="EMBL/GenBank/DDBJ databases">
        <authorList>
            <person name="Linke B."/>
        </authorList>
    </citation>
    <scope>NUCLEOTIDE SEQUENCE [LARGE SCALE GENOMIC DNA]</scope>
    <source>
        <strain evidence="3 4">B13</strain>
    </source>
</reference>
<dbReference type="InterPro" id="IPR036680">
    <property type="entry name" value="SPOR-like_sf"/>
</dbReference>
<evidence type="ECO:0000256" key="1">
    <source>
        <dbReference type="SAM" id="MobiDB-lite"/>
    </source>
</evidence>
<feature type="domain" description="SPOR" evidence="2">
    <location>
        <begin position="468"/>
        <end position="545"/>
    </location>
</feature>
<feature type="region of interest" description="Disordered" evidence="1">
    <location>
        <begin position="291"/>
        <end position="329"/>
    </location>
</feature>
<dbReference type="eggNOG" id="COG3266">
    <property type="taxonomic scope" value="Bacteria"/>
</dbReference>
<name>A0A024HP86_PSEKB</name>
<dbReference type="InterPro" id="IPR027417">
    <property type="entry name" value="P-loop_NTPase"/>
</dbReference>
<dbReference type="STRING" id="1301098.PKB_5344"/>
<feature type="compositionally biased region" description="Low complexity" evidence="1">
    <location>
        <begin position="415"/>
        <end position="454"/>
    </location>
</feature>
<dbReference type="Proteomes" id="UP000025241">
    <property type="component" value="Chromosome I"/>
</dbReference>
<protein>
    <recommendedName>
        <fullName evidence="2">SPOR domain-containing protein</fullName>
    </recommendedName>
</protein>
<organism evidence="3 4">
    <name type="scientific">Pseudomonas knackmussii (strain DSM 6978 / CCUG 54928 / LMG 23759 / B13)</name>
    <dbReference type="NCBI Taxonomy" id="1301098"/>
    <lineage>
        <taxon>Bacteria</taxon>
        <taxon>Pseudomonadati</taxon>
        <taxon>Pseudomonadota</taxon>
        <taxon>Gammaproteobacteria</taxon>
        <taxon>Pseudomonadales</taxon>
        <taxon>Pseudomonadaceae</taxon>
        <taxon>Pseudomonas</taxon>
    </lineage>
</organism>
<evidence type="ECO:0000313" key="3">
    <source>
        <dbReference type="EMBL" id="CDF86656.1"/>
    </source>
</evidence>
<evidence type="ECO:0000259" key="2">
    <source>
        <dbReference type="PROSITE" id="PS51724"/>
    </source>
</evidence>
<dbReference type="RefSeq" id="WP_043255930.1">
    <property type="nucleotide sequence ID" value="NZ_HG322950.1"/>
</dbReference>
<dbReference type="Gene3D" id="3.30.70.1070">
    <property type="entry name" value="Sporulation related repeat"/>
    <property type="match status" value="1"/>
</dbReference>
<dbReference type="Pfam" id="PF05036">
    <property type="entry name" value="SPOR"/>
    <property type="match status" value="1"/>
</dbReference>
<feature type="region of interest" description="Disordered" evidence="1">
    <location>
        <begin position="341"/>
        <end position="392"/>
    </location>
</feature>
<dbReference type="OrthoDB" id="6189127at2"/>
<gene>
    <name evidence="3" type="ORF">PKB_5344</name>
</gene>
<feature type="compositionally biased region" description="Low complexity" evidence="1">
    <location>
        <begin position="291"/>
        <end position="314"/>
    </location>
</feature>
<dbReference type="InterPro" id="IPR007730">
    <property type="entry name" value="SPOR-like_dom"/>
</dbReference>
<sequence>MSSLHADEAFLAHYQFSHDPFAPRVPGFKFFPAQRKPVLGQLHHLARYSHLLLAVTGPLGSGKTLLRQALVASTNKDAVSSVVISGRSAADEATLMRQLAQGLGITQVSIEATLAKVAQLAITGQDVYLLVDDAEQLRDGALEVLLLLAAGNSEARLHVFLFGEPELLSRLEGLSEGEERFHAIELQPYTEEETREYLAQRLEGAGQGGELISDDLLADIQEQSGGWPGSINQVARDALIEAMLADRGGARKAAATSPVRLPKKHLLVLGVVAIGVVAAWFMQARTSKPEAPAQASSQAQPGAQAPAANGSGPSVEFAGSNQPVPLPLVGQSQPVIRESMAQAGGQEDADEGGMPSADVPPTVTTSAPPVTPLASKTAPQPLNPVPPAPTAAIASSAPVQPVQPVAPVPEPVSKPAPVAKAEPVKPVAKPVAKPASKPAESKPVAKAAAPAKAPVASGGGAGSQWYRSQPAAHYAVQVLGTASEANAKAFISQQGGGEYRYFRKTLQGKPIYVVTYGSFPSRAAAQAAVKGLSAKVQAAKPWPRTFASIQQDIAGSH</sequence>
<dbReference type="PROSITE" id="PS51724">
    <property type="entry name" value="SPOR"/>
    <property type="match status" value="1"/>
</dbReference>
<dbReference type="PANTHER" id="PTHR35894">
    <property type="entry name" value="GENERAL SECRETION PATHWAY PROTEIN A-RELATED"/>
    <property type="match status" value="1"/>
</dbReference>
<dbReference type="SUPFAM" id="SSF52540">
    <property type="entry name" value="P-loop containing nucleoside triphosphate hydrolases"/>
    <property type="match status" value="1"/>
</dbReference>